<organism evidence="4 5">
    <name type="scientific">Nonomuraea africana</name>
    <dbReference type="NCBI Taxonomy" id="46171"/>
    <lineage>
        <taxon>Bacteria</taxon>
        <taxon>Bacillati</taxon>
        <taxon>Actinomycetota</taxon>
        <taxon>Actinomycetes</taxon>
        <taxon>Streptosporangiales</taxon>
        <taxon>Streptosporangiaceae</taxon>
        <taxon>Nonomuraea</taxon>
    </lineage>
</organism>
<proteinExistence type="predicted"/>
<dbReference type="Proteomes" id="UP000661607">
    <property type="component" value="Unassembled WGS sequence"/>
</dbReference>
<reference evidence="4 5" key="1">
    <citation type="submission" date="2020-10" db="EMBL/GenBank/DDBJ databases">
        <title>Sequencing the genomes of 1000 actinobacteria strains.</title>
        <authorList>
            <person name="Klenk H.-P."/>
        </authorList>
    </citation>
    <scope>NUCLEOTIDE SEQUENCE [LARGE SCALE GENOMIC DNA]</scope>
    <source>
        <strain evidence="4 5">DSM 43748</strain>
    </source>
</reference>
<evidence type="ECO:0000313" key="5">
    <source>
        <dbReference type="Proteomes" id="UP000661607"/>
    </source>
</evidence>
<dbReference type="Gene3D" id="3.30.505.20">
    <property type="match status" value="1"/>
</dbReference>
<evidence type="ECO:0000256" key="1">
    <source>
        <dbReference type="SAM" id="MobiDB-lite"/>
    </source>
</evidence>
<name>A0ABR9KRS5_9ACTN</name>
<protein>
    <submittedName>
        <fullName evidence="4">Membrane protein YkoI</fullName>
    </submittedName>
</protein>
<sequence>MADLQKAASGALEAVEGGTLVSIESEDEGRWEVHVVETDGTEQQMDVDAETGDVVSGPTTEEDEAEDKAELQALVKGAELTYEEAAAKAASAVPGGRITELSLDREGGKVVWEADVMAADGTKHEVKVDAKEGTVQKNGATS</sequence>
<dbReference type="Gene3D" id="3.10.450.40">
    <property type="match status" value="1"/>
</dbReference>
<dbReference type="RefSeq" id="WP_192779062.1">
    <property type="nucleotide sequence ID" value="NZ_BAAASY010000009.1"/>
</dbReference>
<dbReference type="Pfam" id="PF13670">
    <property type="entry name" value="PepSY_2"/>
    <property type="match status" value="1"/>
</dbReference>
<keyword evidence="5" id="KW-1185">Reference proteome</keyword>
<dbReference type="Pfam" id="PF03413">
    <property type="entry name" value="PepSY"/>
    <property type="match status" value="1"/>
</dbReference>
<evidence type="ECO:0000259" key="2">
    <source>
        <dbReference type="Pfam" id="PF03413"/>
    </source>
</evidence>
<evidence type="ECO:0000259" key="3">
    <source>
        <dbReference type="Pfam" id="PF13670"/>
    </source>
</evidence>
<evidence type="ECO:0000313" key="4">
    <source>
        <dbReference type="EMBL" id="MBE1564736.1"/>
    </source>
</evidence>
<feature type="domain" description="PepSY" evidence="3">
    <location>
        <begin position="14"/>
        <end position="56"/>
    </location>
</feature>
<accession>A0ABR9KRS5</accession>
<gene>
    <name evidence="4" type="ORF">H4W81_007515</name>
</gene>
<feature type="region of interest" description="Disordered" evidence="1">
    <location>
        <begin position="39"/>
        <end position="67"/>
    </location>
</feature>
<dbReference type="EMBL" id="JADBEF010000001">
    <property type="protein sequence ID" value="MBE1564736.1"/>
    <property type="molecule type" value="Genomic_DNA"/>
</dbReference>
<comment type="caution">
    <text evidence="4">The sequence shown here is derived from an EMBL/GenBank/DDBJ whole genome shotgun (WGS) entry which is preliminary data.</text>
</comment>
<feature type="domain" description="PepSY" evidence="2">
    <location>
        <begin position="80"/>
        <end position="137"/>
    </location>
</feature>
<dbReference type="InterPro" id="IPR025711">
    <property type="entry name" value="PepSY"/>
</dbReference>